<feature type="transmembrane region" description="Helical" evidence="1">
    <location>
        <begin position="140"/>
        <end position="160"/>
    </location>
</feature>
<evidence type="ECO:0000313" key="2">
    <source>
        <dbReference type="EMBL" id="KAJ8317796.1"/>
    </source>
</evidence>
<proteinExistence type="predicted"/>
<feature type="non-terminal residue" evidence="2">
    <location>
        <position position="165"/>
    </location>
</feature>
<feature type="transmembrane region" description="Helical" evidence="1">
    <location>
        <begin position="7"/>
        <end position="25"/>
    </location>
</feature>
<keyword evidence="1" id="KW-0472">Membrane</keyword>
<name>A0ABQ9FKG6_TEGGR</name>
<organism evidence="2 3">
    <name type="scientific">Tegillarca granosa</name>
    <name type="common">Malaysian cockle</name>
    <name type="synonym">Anadara granosa</name>
    <dbReference type="NCBI Taxonomy" id="220873"/>
    <lineage>
        <taxon>Eukaryota</taxon>
        <taxon>Metazoa</taxon>
        <taxon>Spiralia</taxon>
        <taxon>Lophotrochozoa</taxon>
        <taxon>Mollusca</taxon>
        <taxon>Bivalvia</taxon>
        <taxon>Autobranchia</taxon>
        <taxon>Pteriomorphia</taxon>
        <taxon>Arcoida</taxon>
        <taxon>Arcoidea</taxon>
        <taxon>Arcidae</taxon>
        <taxon>Tegillarca</taxon>
    </lineage>
</organism>
<feature type="transmembrane region" description="Helical" evidence="1">
    <location>
        <begin position="31"/>
        <end position="50"/>
    </location>
</feature>
<evidence type="ECO:0000256" key="1">
    <source>
        <dbReference type="SAM" id="Phobius"/>
    </source>
</evidence>
<keyword evidence="1" id="KW-1133">Transmembrane helix</keyword>
<keyword evidence="1" id="KW-0812">Transmembrane</keyword>
<sequence length="165" mass="18919">MYEILQQYSEYGPAAVVTLLFLIILPFGRKIWIQADTLITVIWGIVAVFFSKQFLNYQIDGHVDDISLHFYRLFGLILLSTSLFAFFGNLYDPAVQSTSLIFGVYGDCLWLLGNLIHALRLTDWGGVKETFTKLDLHIRLDFLCTLMFGLLFYIFPGHMVGFQTT</sequence>
<feature type="transmembrane region" description="Helical" evidence="1">
    <location>
        <begin position="100"/>
        <end position="119"/>
    </location>
</feature>
<evidence type="ECO:0000313" key="3">
    <source>
        <dbReference type="Proteomes" id="UP001217089"/>
    </source>
</evidence>
<reference evidence="2 3" key="1">
    <citation type="submission" date="2022-12" db="EMBL/GenBank/DDBJ databases">
        <title>Chromosome-level genome of Tegillarca granosa.</title>
        <authorList>
            <person name="Kim J."/>
        </authorList>
    </citation>
    <scope>NUCLEOTIDE SEQUENCE [LARGE SCALE GENOMIC DNA]</scope>
    <source>
        <strain evidence="2">Teg-2019</strain>
        <tissue evidence="2">Adductor muscle</tissue>
    </source>
</reference>
<feature type="transmembrane region" description="Helical" evidence="1">
    <location>
        <begin position="70"/>
        <end position="88"/>
    </location>
</feature>
<dbReference type="EMBL" id="JARBDR010000230">
    <property type="protein sequence ID" value="KAJ8317796.1"/>
    <property type="molecule type" value="Genomic_DNA"/>
</dbReference>
<accession>A0ABQ9FKG6</accession>
<keyword evidence="3" id="KW-1185">Reference proteome</keyword>
<protein>
    <submittedName>
        <fullName evidence="2">Uncharacterized protein</fullName>
    </submittedName>
</protein>
<dbReference type="Proteomes" id="UP001217089">
    <property type="component" value="Unassembled WGS sequence"/>
</dbReference>
<comment type="caution">
    <text evidence="2">The sequence shown here is derived from an EMBL/GenBank/DDBJ whole genome shotgun (WGS) entry which is preliminary data.</text>
</comment>
<gene>
    <name evidence="2" type="ORF">KUTeg_004653</name>
</gene>